<evidence type="ECO:0000313" key="2">
    <source>
        <dbReference type="WBParaSite" id="PEQ_0000150601-mRNA-1"/>
    </source>
</evidence>
<sequence>MHKFQRFHSAEKLNSLKSYKRIMTYDTMKLCFFGKAINCC</sequence>
<reference evidence="2" key="1">
    <citation type="submission" date="2022-11" db="UniProtKB">
        <authorList>
            <consortium name="WormBaseParasite"/>
        </authorList>
    </citation>
    <scope>IDENTIFICATION</scope>
</reference>
<keyword evidence="1" id="KW-1185">Reference proteome</keyword>
<name>A0A914R4Y1_PAREQ</name>
<dbReference type="AlphaFoldDB" id="A0A914R4Y1"/>
<organism evidence="1 2">
    <name type="scientific">Parascaris equorum</name>
    <name type="common">Equine roundworm</name>
    <dbReference type="NCBI Taxonomy" id="6256"/>
    <lineage>
        <taxon>Eukaryota</taxon>
        <taxon>Metazoa</taxon>
        <taxon>Ecdysozoa</taxon>
        <taxon>Nematoda</taxon>
        <taxon>Chromadorea</taxon>
        <taxon>Rhabditida</taxon>
        <taxon>Spirurina</taxon>
        <taxon>Ascaridomorpha</taxon>
        <taxon>Ascaridoidea</taxon>
        <taxon>Ascarididae</taxon>
        <taxon>Parascaris</taxon>
    </lineage>
</organism>
<protein>
    <submittedName>
        <fullName evidence="2">Uncharacterized protein</fullName>
    </submittedName>
</protein>
<dbReference type="WBParaSite" id="PEQ_0000150601-mRNA-1">
    <property type="protein sequence ID" value="PEQ_0000150601-mRNA-1"/>
    <property type="gene ID" value="PEQ_0000150601"/>
</dbReference>
<dbReference type="Proteomes" id="UP000887564">
    <property type="component" value="Unplaced"/>
</dbReference>
<accession>A0A914R4Y1</accession>
<evidence type="ECO:0000313" key="1">
    <source>
        <dbReference type="Proteomes" id="UP000887564"/>
    </source>
</evidence>
<proteinExistence type="predicted"/>